<keyword evidence="1" id="KW-0732">Signal</keyword>
<dbReference type="EMBL" id="CP007035">
    <property type="protein sequence ID" value="AHF16600.1"/>
    <property type="molecule type" value="Genomic_DNA"/>
</dbReference>
<dbReference type="PROSITE" id="PS51318">
    <property type="entry name" value="TAT"/>
    <property type="match status" value="1"/>
</dbReference>
<dbReference type="GO" id="GO:0016814">
    <property type="term" value="F:hydrolase activity, acting on carbon-nitrogen (but not peptide) bonds, in cyclic amidines"/>
    <property type="evidence" value="ECO:0007669"/>
    <property type="project" value="TreeGrafter"/>
</dbReference>
<sequence length="442" mass="48177">MTPRSISRKNFIKNSSVLLAGAGLLATGSAGATNDKPVTTVGKTLLLKNVRLETGFEYEEGEVVHTKTDLFLVEIAEGKIKAVLPNKPDAKAIDARGALMLPAFKDMHIHLDKTFYGLPWKAHLKKNRSVKDMIAFEQKVIPELLKTSTARSELLIELLQSKGTSFARSHVNIEPTSKLDSLTHLQKALENKKDSFGAELVAFPQHGIFYTDSAALMKEAAQTNIDFIGGLDPATIDGSIEKSMDFVVQLALDHNKGIDIHLHEVGESGLKTVEYLIQKVNENPVLKGKTFVSHCFCLAKLDQSKLEATAEKLGDAKMGIMSTIPFGSTIMPIPTLYKYGVDVRAGNDCIIDHWSTFGSGSVLQKTNLAAQLYGYRTEFDLSRILKLATHNILPLDDKGNRQWPVAGDKADLVLVAASCSAEAVSRIAPVQSLIYNGSVVFG</sequence>
<organism evidence="3 4">
    <name type="scientific">Niabella soli DSM 19437</name>
    <dbReference type="NCBI Taxonomy" id="929713"/>
    <lineage>
        <taxon>Bacteria</taxon>
        <taxon>Pseudomonadati</taxon>
        <taxon>Bacteroidota</taxon>
        <taxon>Chitinophagia</taxon>
        <taxon>Chitinophagales</taxon>
        <taxon>Chitinophagaceae</taxon>
        <taxon>Niabella</taxon>
    </lineage>
</organism>
<dbReference type="AlphaFoldDB" id="W0F0M4"/>
<dbReference type="InterPro" id="IPR013108">
    <property type="entry name" value="Amidohydro_3"/>
</dbReference>
<dbReference type="InterPro" id="IPR032466">
    <property type="entry name" value="Metal_Hydrolase"/>
</dbReference>
<gene>
    <name evidence="3" type="ORF">NIASO_18315</name>
</gene>
<protein>
    <submittedName>
        <fullName evidence="3">Deaminase</fullName>
    </submittedName>
</protein>
<dbReference type="eggNOG" id="COG0402">
    <property type="taxonomic scope" value="Bacteria"/>
</dbReference>
<evidence type="ECO:0000313" key="4">
    <source>
        <dbReference type="Proteomes" id="UP000003586"/>
    </source>
</evidence>
<keyword evidence="4" id="KW-1185">Reference proteome</keyword>
<feature type="signal peptide" evidence="1">
    <location>
        <begin position="1"/>
        <end position="32"/>
    </location>
</feature>
<dbReference type="InterPro" id="IPR006311">
    <property type="entry name" value="TAT_signal"/>
</dbReference>
<dbReference type="Pfam" id="PF07969">
    <property type="entry name" value="Amidohydro_3"/>
    <property type="match status" value="1"/>
</dbReference>
<dbReference type="HOGENOM" id="CLU_031758_4_1_10"/>
<dbReference type="NCBIfam" id="NF005312">
    <property type="entry name" value="PRK06846.1"/>
    <property type="match status" value="1"/>
</dbReference>
<dbReference type="OrthoDB" id="9815027at2"/>
<dbReference type="RefSeq" id="WP_008587966.1">
    <property type="nucleotide sequence ID" value="NZ_CP007035.1"/>
</dbReference>
<dbReference type="SUPFAM" id="SSF51556">
    <property type="entry name" value="Metallo-dependent hydrolases"/>
    <property type="match status" value="1"/>
</dbReference>
<evidence type="ECO:0000313" key="3">
    <source>
        <dbReference type="EMBL" id="AHF16600.1"/>
    </source>
</evidence>
<evidence type="ECO:0000256" key="1">
    <source>
        <dbReference type="SAM" id="SignalP"/>
    </source>
</evidence>
<dbReference type="SUPFAM" id="SSF51338">
    <property type="entry name" value="Composite domain of metallo-dependent hydrolases"/>
    <property type="match status" value="1"/>
</dbReference>
<dbReference type="PANTHER" id="PTHR32027">
    <property type="entry name" value="CYTOSINE DEAMINASE"/>
    <property type="match status" value="1"/>
</dbReference>
<feature type="domain" description="Amidohydrolase 3" evidence="2">
    <location>
        <begin position="211"/>
        <end position="441"/>
    </location>
</feature>
<dbReference type="Proteomes" id="UP000003586">
    <property type="component" value="Chromosome"/>
</dbReference>
<dbReference type="Gene3D" id="2.30.40.10">
    <property type="entry name" value="Urease, subunit C, domain 1"/>
    <property type="match status" value="1"/>
</dbReference>
<dbReference type="PANTHER" id="PTHR32027:SF9">
    <property type="entry name" value="BLL3847 PROTEIN"/>
    <property type="match status" value="1"/>
</dbReference>
<dbReference type="InterPro" id="IPR011059">
    <property type="entry name" value="Metal-dep_hydrolase_composite"/>
</dbReference>
<feature type="chain" id="PRO_5004788386" evidence="1">
    <location>
        <begin position="33"/>
        <end position="442"/>
    </location>
</feature>
<dbReference type="Gene3D" id="3.20.20.140">
    <property type="entry name" value="Metal-dependent hydrolases"/>
    <property type="match status" value="1"/>
</dbReference>
<proteinExistence type="predicted"/>
<dbReference type="InterPro" id="IPR052349">
    <property type="entry name" value="Metallo-hydrolase_Enzymes"/>
</dbReference>
<dbReference type="STRING" id="929713.NIASO_18315"/>
<name>W0F0M4_9BACT</name>
<dbReference type="CDD" id="cd01293">
    <property type="entry name" value="Bact_CD"/>
    <property type="match status" value="1"/>
</dbReference>
<accession>W0F0M4</accession>
<evidence type="ECO:0000259" key="2">
    <source>
        <dbReference type="Pfam" id="PF07969"/>
    </source>
</evidence>
<reference evidence="3 4" key="1">
    <citation type="submission" date="2013-12" db="EMBL/GenBank/DDBJ databases">
        <authorList>
            <consortium name="DOE Joint Genome Institute"/>
            <person name="Eisen J."/>
            <person name="Huntemann M."/>
            <person name="Han J."/>
            <person name="Chen A."/>
            <person name="Kyrpides N."/>
            <person name="Mavromatis K."/>
            <person name="Markowitz V."/>
            <person name="Palaniappan K."/>
            <person name="Ivanova N."/>
            <person name="Schaumberg A."/>
            <person name="Pati A."/>
            <person name="Liolios K."/>
            <person name="Nordberg H.P."/>
            <person name="Cantor M.N."/>
            <person name="Hua S.X."/>
            <person name="Woyke T."/>
        </authorList>
    </citation>
    <scope>NUCLEOTIDE SEQUENCE [LARGE SCALE GENOMIC DNA]</scope>
    <source>
        <strain evidence="4">DSM 19437</strain>
    </source>
</reference>
<dbReference type="KEGG" id="nso:NIASO_18315"/>